<dbReference type="Proteomes" id="UP000029641">
    <property type="component" value="Unassembled WGS sequence"/>
</dbReference>
<dbReference type="InterPro" id="IPR023366">
    <property type="entry name" value="ATP_synth_asu-like_sf"/>
</dbReference>
<protein>
    <submittedName>
        <fullName evidence="3">Riboflavin synthase eubacterial/eukaryotic</fullName>
        <ecNumber evidence="3">2.5.1.9</ecNumber>
    </submittedName>
</protein>
<dbReference type="PROSITE" id="PS51177">
    <property type="entry name" value="LUMAZINE_BIND"/>
    <property type="match status" value="1"/>
</dbReference>
<evidence type="ECO:0000313" key="4">
    <source>
        <dbReference type="Proteomes" id="UP000029641"/>
    </source>
</evidence>
<proteinExistence type="predicted"/>
<organism evidence="3 4">
    <name type="scientific">Jejuia pallidilutea</name>
    <dbReference type="NCBI Taxonomy" id="504487"/>
    <lineage>
        <taxon>Bacteria</taxon>
        <taxon>Pseudomonadati</taxon>
        <taxon>Bacteroidota</taxon>
        <taxon>Flavobacteriia</taxon>
        <taxon>Flavobacteriales</taxon>
        <taxon>Flavobacteriaceae</taxon>
        <taxon>Jejuia</taxon>
    </lineage>
</organism>
<dbReference type="Gene3D" id="2.40.30.20">
    <property type="match status" value="1"/>
</dbReference>
<evidence type="ECO:0000259" key="2">
    <source>
        <dbReference type="PROSITE" id="PS51177"/>
    </source>
</evidence>
<accession>A0A090VN77</accession>
<name>A0A090VN77_9FLAO</name>
<dbReference type="AlphaFoldDB" id="A0A090VN77"/>
<comment type="caution">
    <text evidence="3">The sequence shown here is derived from an EMBL/GenBank/DDBJ whole genome shotgun (WGS) entry which is preliminary data.</text>
</comment>
<dbReference type="EMBL" id="BBNR01000001">
    <property type="protein sequence ID" value="GAL65458.1"/>
    <property type="molecule type" value="Genomic_DNA"/>
</dbReference>
<dbReference type="SUPFAM" id="SSF63380">
    <property type="entry name" value="Riboflavin synthase domain-like"/>
    <property type="match status" value="1"/>
</dbReference>
<dbReference type="InterPro" id="IPR026017">
    <property type="entry name" value="Lumazine-bd_dom"/>
</dbReference>
<sequence length="43" mass="4932">MAIIPYTYENTNFKTFKKGTVVNLEFDVLGKYIAKLMANSQTK</sequence>
<evidence type="ECO:0000313" key="3">
    <source>
        <dbReference type="EMBL" id="GAL65458.1"/>
    </source>
</evidence>
<gene>
    <name evidence="3" type="ORF">JCM19301_3918</name>
</gene>
<feature type="repeat" description="Lumazine-binding" evidence="1">
    <location>
        <begin position="1"/>
        <end position="37"/>
    </location>
</feature>
<dbReference type="EC" id="2.5.1.9" evidence="3"/>
<dbReference type="GO" id="GO:0004746">
    <property type="term" value="F:riboflavin synthase activity"/>
    <property type="evidence" value="ECO:0007669"/>
    <property type="project" value="UniProtKB-EC"/>
</dbReference>
<keyword evidence="3" id="KW-0808">Transferase</keyword>
<feature type="domain" description="Lumazine-binding" evidence="2">
    <location>
        <begin position="1"/>
        <end position="37"/>
    </location>
</feature>
<reference evidence="3 4" key="1">
    <citation type="journal article" date="2014" name="Genome Announc.">
        <title>Draft Genome Sequence of Marine Flavobacterium Jejuia pallidilutea Strain 11shimoA1 and Pigmentation Mutants.</title>
        <authorList>
            <person name="Takatani N."/>
            <person name="Nakanishi M."/>
            <person name="Meirelles P."/>
            <person name="Mino S."/>
            <person name="Suda W."/>
            <person name="Oshima K."/>
            <person name="Hattori M."/>
            <person name="Ohkuma M."/>
            <person name="Hosokawa M."/>
            <person name="Miyashita K."/>
            <person name="Thompson F.L."/>
            <person name="Niwa A."/>
            <person name="Sawabe T."/>
            <person name="Sawabe T."/>
        </authorList>
    </citation>
    <scope>NUCLEOTIDE SEQUENCE [LARGE SCALE GENOMIC DNA]</scope>
    <source>
        <strain evidence="3 4">JCM 19301</strain>
    </source>
</reference>
<evidence type="ECO:0000256" key="1">
    <source>
        <dbReference type="PROSITE-ProRule" id="PRU00524"/>
    </source>
</evidence>
<dbReference type="InterPro" id="IPR017938">
    <property type="entry name" value="Riboflavin_synthase-like_b-brl"/>
</dbReference>